<accession>F0URG8</accession>
<dbReference type="EMBL" id="DS990641">
    <property type="protein sequence ID" value="EGC48495.1"/>
    <property type="molecule type" value="Genomic_DNA"/>
</dbReference>
<dbReference type="AlphaFoldDB" id="F0URG8"/>
<evidence type="ECO:0000256" key="1">
    <source>
        <dbReference type="SAM" id="MobiDB-lite"/>
    </source>
</evidence>
<sequence length="223" mass="24510">MPRREAVKKKTKAERAGQKNLAKVSATPSTTNLGYLRDINEGWAFLTTYSEKIKSLVFMDMDIIRHVQLPDSFSLTFFSSSSRRRLAGRIGCLLCIQSTLRSLGLSFPLNSETTCPSSGDASGGQLKNSEISTLALRADFAPSDRSKCLVDRFGGELYKHKRGVFTRNDGGCLLGITSYHNGFKFFETVDIPTECAVWTPGSELEIYPASILAPVWPANVSLA</sequence>
<feature type="compositionally biased region" description="Basic residues" evidence="1">
    <location>
        <begin position="1"/>
        <end position="12"/>
    </location>
</feature>
<gene>
    <name evidence="2" type="ORF">HCEG_07710</name>
</gene>
<feature type="region of interest" description="Disordered" evidence="1">
    <location>
        <begin position="1"/>
        <end position="23"/>
    </location>
</feature>
<name>F0URG8_AJEC8</name>
<proteinExistence type="predicted"/>
<protein>
    <submittedName>
        <fullName evidence="2">Predicted protein</fullName>
    </submittedName>
</protein>
<dbReference type="HOGENOM" id="CLU_1239819_0_0_1"/>
<dbReference type="Proteomes" id="UP000008142">
    <property type="component" value="Unassembled WGS sequence"/>
</dbReference>
<organism evidence="3">
    <name type="scientific">Ajellomyces capsulatus (strain H88)</name>
    <name type="common">Darling's disease fungus</name>
    <name type="synonym">Histoplasma capsulatum</name>
    <dbReference type="NCBI Taxonomy" id="544711"/>
    <lineage>
        <taxon>Eukaryota</taxon>
        <taxon>Fungi</taxon>
        <taxon>Dikarya</taxon>
        <taxon>Ascomycota</taxon>
        <taxon>Pezizomycotina</taxon>
        <taxon>Eurotiomycetes</taxon>
        <taxon>Eurotiomycetidae</taxon>
        <taxon>Onygenales</taxon>
        <taxon>Ajellomycetaceae</taxon>
        <taxon>Histoplasma</taxon>
    </lineage>
</organism>
<reference evidence="3" key="1">
    <citation type="submission" date="2008-07" db="EMBL/GenBank/DDBJ databases">
        <title>Annotation of Ajellomyces capsulatus strain H88.</title>
        <authorList>
            <person name="Champion M."/>
            <person name="Cuomo C."/>
            <person name="Ma L.-J."/>
            <person name="Henn M.R."/>
            <person name="Sil A."/>
            <person name="Goldman B."/>
            <person name="Young S.K."/>
            <person name="Kodira C.D."/>
            <person name="Zeng Q."/>
            <person name="Koehrsen M."/>
            <person name="Alvarado L."/>
            <person name="Berlin A."/>
            <person name="Borenstein D."/>
            <person name="Chen Z."/>
            <person name="Engels R."/>
            <person name="Freedman E."/>
            <person name="Gellesch M."/>
            <person name="Goldberg J."/>
            <person name="Griggs A."/>
            <person name="Gujja S."/>
            <person name="Heiman D."/>
            <person name="Hepburn T."/>
            <person name="Howarth C."/>
            <person name="Jen D."/>
            <person name="Larson L."/>
            <person name="Lewis B."/>
            <person name="Mehta T."/>
            <person name="Park D."/>
            <person name="Pearson M."/>
            <person name="Roberts A."/>
            <person name="Saif S."/>
            <person name="Shea T."/>
            <person name="Shenoy N."/>
            <person name="Sisk P."/>
            <person name="Stolte C."/>
            <person name="Sykes S."/>
            <person name="Walk T."/>
            <person name="White J."/>
            <person name="Yandava C."/>
            <person name="Klein B."/>
            <person name="McEwen J.G."/>
            <person name="Puccia R."/>
            <person name="Goldman G.H."/>
            <person name="Felipe M.S."/>
            <person name="Nino-Vega G."/>
            <person name="San-Blas G."/>
            <person name="Taylor J."/>
            <person name="Mendoza L."/>
            <person name="Galagan J."/>
            <person name="Nusbaum C."/>
            <person name="Birren B."/>
        </authorList>
    </citation>
    <scope>NUCLEOTIDE SEQUENCE [LARGE SCALE GENOMIC DNA]</scope>
    <source>
        <strain evidence="3">H88</strain>
    </source>
</reference>
<evidence type="ECO:0000313" key="2">
    <source>
        <dbReference type="EMBL" id="EGC48495.1"/>
    </source>
</evidence>
<evidence type="ECO:0000313" key="3">
    <source>
        <dbReference type="Proteomes" id="UP000008142"/>
    </source>
</evidence>